<dbReference type="Gene3D" id="3.30.420.40">
    <property type="match status" value="1"/>
</dbReference>
<accession>A0ABS7L292</accession>
<organism evidence="2 3">
    <name type="scientific">Clostridium sardiniense</name>
    <name type="common">Clostridium absonum</name>
    <dbReference type="NCBI Taxonomy" id="29369"/>
    <lineage>
        <taxon>Bacteria</taxon>
        <taxon>Bacillati</taxon>
        <taxon>Bacillota</taxon>
        <taxon>Clostridia</taxon>
        <taxon>Eubacteriales</taxon>
        <taxon>Clostridiaceae</taxon>
        <taxon>Clostridium</taxon>
    </lineage>
</organism>
<evidence type="ECO:0000313" key="3">
    <source>
        <dbReference type="Proteomes" id="UP001299068"/>
    </source>
</evidence>
<proteinExistence type="predicted"/>
<feature type="domain" description="Actin-like protein N-terminal" evidence="1">
    <location>
        <begin position="12"/>
        <end position="154"/>
    </location>
</feature>
<dbReference type="InterPro" id="IPR043129">
    <property type="entry name" value="ATPase_NBD"/>
</dbReference>
<dbReference type="Proteomes" id="UP001299068">
    <property type="component" value="Unassembled WGS sequence"/>
</dbReference>
<reference evidence="2 3" key="1">
    <citation type="journal article" date="2021" name="Cell Host Microbe">
        <title>in vivo commensal control of Clostridioides difficile virulence.</title>
        <authorList>
            <person name="Girinathan B.P."/>
            <person name="Dibenedetto N."/>
            <person name="Worley J.N."/>
            <person name="Peltier J."/>
            <person name="Arrieta-Ortiz M.L."/>
            <person name="Rupa Christinal Immanuel S."/>
            <person name="Lavin R."/>
            <person name="Delaney M.L."/>
            <person name="Cummins C."/>
            <person name="Hoffmann M."/>
            <person name="Luo Y."/>
            <person name="Gonzalez-Escalona N."/>
            <person name="Allard M."/>
            <person name="Onderdonk A.B."/>
            <person name="Gerber G.K."/>
            <person name="Sonenshein A.L."/>
            <person name="Baliga N."/>
            <person name="Dupuy B."/>
            <person name="Bry L."/>
        </authorList>
    </citation>
    <scope>NUCLEOTIDE SEQUENCE [LARGE SCALE GENOMIC DNA]</scope>
    <source>
        <strain evidence="2 3">DSM 599</strain>
    </source>
</reference>
<comment type="caution">
    <text evidence="2">The sequence shown here is derived from an EMBL/GenBank/DDBJ whole genome shotgun (WGS) entry which is preliminary data.</text>
</comment>
<dbReference type="SUPFAM" id="SSF53067">
    <property type="entry name" value="Actin-like ATPase domain"/>
    <property type="match status" value="1"/>
</dbReference>
<evidence type="ECO:0000259" key="1">
    <source>
        <dbReference type="Pfam" id="PF17989"/>
    </source>
</evidence>
<protein>
    <submittedName>
        <fullName evidence="2">ParM/StbA family protein</fullName>
    </submittedName>
</protein>
<gene>
    <name evidence="2" type="ORF">K5V21_17345</name>
</gene>
<keyword evidence="3" id="KW-1185">Reference proteome</keyword>
<dbReference type="InterPro" id="IPR040607">
    <property type="entry name" value="ALP_N"/>
</dbReference>
<name>A0ABS7L292_CLOSR</name>
<dbReference type="Pfam" id="PF17989">
    <property type="entry name" value="ALP_N"/>
    <property type="match status" value="1"/>
</dbReference>
<sequence>MNKTSIKTQIIGLDIGRGYVKGYTEINGIVKECLFKSIIGEGRELDFSQHNDPILIEYSNEDWFVGLLAEKESQTPIRNSKDSKISNTVQVLMAAALNKLAVEDNIKIMLGVPYKSFRKSVLEEIIETYKGKNLKIKDKINGGYKNITIADIMIGRESDAALYWQVRNNEKNIKPVGLVSIGFRTTELSYFDKGLKFNDKKSDTIEFGNRSVMSNVKDKLMEQGIIKDLNEIDSSDDYDNLKEKAYIIASENIEQTVEDKWINLSEMDIFIAGGTVLNMKFDKQFKIVQEPQMATAKGLWLMGTMNF</sequence>
<evidence type="ECO:0000313" key="2">
    <source>
        <dbReference type="EMBL" id="MBY0757199.1"/>
    </source>
</evidence>
<dbReference type="RefSeq" id="WP_221862334.1">
    <property type="nucleotide sequence ID" value="NZ_JAIKTU010000018.1"/>
</dbReference>
<dbReference type="EMBL" id="JAIKTU010000018">
    <property type="protein sequence ID" value="MBY0757199.1"/>
    <property type="molecule type" value="Genomic_DNA"/>
</dbReference>